<dbReference type="AlphaFoldDB" id="A0A836MQ27"/>
<comment type="caution">
    <text evidence="1">The sequence shown here is derived from an EMBL/GenBank/DDBJ whole genome shotgun (WGS) entry which is preliminary data.</text>
</comment>
<dbReference type="EMBL" id="JFZV01000006">
    <property type="protein sequence ID" value="KDN14614.1"/>
    <property type="molecule type" value="Genomic_DNA"/>
</dbReference>
<name>A0A836MQ27_9NEIS</name>
<dbReference type="Proteomes" id="UP000027170">
    <property type="component" value="Unassembled WGS sequence"/>
</dbReference>
<keyword evidence="2" id="KW-1185">Reference proteome</keyword>
<protein>
    <submittedName>
        <fullName evidence="1">Uncharacterized protein</fullName>
    </submittedName>
</protein>
<gene>
    <name evidence="1" type="ORF">SALWKB29_1404</name>
</gene>
<organism evidence="1 2">
    <name type="scientific">Snodgrassella communis</name>
    <dbReference type="NCBI Taxonomy" id="2946699"/>
    <lineage>
        <taxon>Bacteria</taxon>
        <taxon>Pseudomonadati</taxon>
        <taxon>Pseudomonadota</taxon>
        <taxon>Betaproteobacteria</taxon>
        <taxon>Neisseriales</taxon>
        <taxon>Neisseriaceae</taxon>
        <taxon>Snodgrassella</taxon>
    </lineage>
</organism>
<evidence type="ECO:0000313" key="1">
    <source>
        <dbReference type="EMBL" id="KDN14614.1"/>
    </source>
</evidence>
<reference evidence="1 2" key="1">
    <citation type="submission" date="2014-03" db="EMBL/GenBank/DDBJ databases">
        <title>The genomes of two eusocial bee gut symbionts.</title>
        <authorList>
            <person name="Kwong W.K."/>
            <person name="Engel P."/>
            <person name="Koch H."/>
            <person name="Moran N.A."/>
        </authorList>
    </citation>
    <scope>NUCLEOTIDE SEQUENCE [LARGE SCALE GENOMIC DNA]</scope>
    <source>
        <strain evidence="2">wkB29</strain>
    </source>
</reference>
<proteinExistence type="predicted"/>
<sequence>MLFSFSQSILRLLSPTTMTILAIARYFNCLLVKHLVI</sequence>
<accession>A0A836MQ27</accession>
<evidence type="ECO:0000313" key="2">
    <source>
        <dbReference type="Proteomes" id="UP000027170"/>
    </source>
</evidence>